<dbReference type="EMBL" id="CP046884">
    <property type="protein sequence ID" value="QNQ89550.1"/>
    <property type="molecule type" value="Genomic_DNA"/>
</dbReference>
<dbReference type="Proteomes" id="UP000516320">
    <property type="component" value="Chromosome"/>
</dbReference>
<reference evidence="3 4" key="1">
    <citation type="submission" date="2019-12" db="EMBL/GenBank/DDBJ databases">
        <title>Corynebacterium sp. nov., isolated from feces of the Anser Albifrons in China.</title>
        <authorList>
            <person name="Liu Q."/>
        </authorList>
    </citation>
    <scope>NUCLEOTIDE SEQUENCE [LARGE SCALE GENOMIC DNA]</scope>
    <source>
        <strain evidence="3 4">4H37-19</strain>
    </source>
</reference>
<dbReference type="RefSeq" id="WP_187975004.1">
    <property type="nucleotide sequence ID" value="NZ_CP046884.1"/>
</dbReference>
<accession>A0A7H0SLX5</accession>
<feature type="compositionally biased region" description="Low complexity" evidence="1">
    <location>
        <begin position="62"/>
        <end position="71"/>
    </location>
</feature>
<name>A0A7H0SLX5_9CORY</name>
<evidence type="ECO:0000256" key="1">
    <source>
        <dbReference type="SAM" id="MobiDB-lite"/>
    </source>
</evidence>
<evidence type="ECO:0000313" key="4">
    <source>
        <dbReference type="Proteomes" id="UP000516320"/>
    </source>
</evidence>
<protein>
    <submittedName>
        <fullName evidence="3">Uncharacterized protein</fullName>
    </submittedName>
</protein>
<feature type="transmembrane region" description="Helical" evidence="2">
    <location>
        <begin position="101"/>
        <end position="122"/>
    </location>
</feature>
<evidence type="ECO:0000256" key="2">
    <source>
        <dbReference type="SAM" id="Phobius"/>
    </source>
</evidence>
<evidence type="ECO:0000313" key="3">
    <source>
        <dbReference type="EMBL" id="QNQ89550.1"/>
    </source>
</evidence>
<keyword evidence="2" id="KW-1133">Transmembrane helix</keyword>
<sequence length="196" mass="21797">MNPRDDDETQYIPRDPGYNSREPYRDEDFGDNATRYDGAVPQEKPRPQQHFPSAQEQYPTEYDGGYDQNYGNYDQQYQRYAQETPPQPEARTQQSSGGMSMGAVVAMVLGGIVIAGIIFFLLGRGTASVSTPEPVTHTQVSTTVQTTTVTEKPTELPSFELPSIDMPTPPQNLDSEGFRNWLNNLLNGKTTGQPAQ</sequence>
<dbReference type="AlphaFoldDB" id="A0A7H0SLX5"/>
<keyword evidence="2" id="KW-0812">Transmembrane</keyword>
<keyword evidence="4" id="KW-1185">Reference proteome</keyword>
<proteinExistence type="predicted"/>
<organism evidence="3 4">
    <name type="scientific">Corynebacterium poyangense</name>
    <dbReference type="NCBI Taxonomy" id="2684405"/>
    <lineage>
        <taxon>Bacteria</taxon>
        <taxon>Bacillati</taxon>
        <taxon>Actinomycetota</taxon>
        <taxon>Actinomycetes</taxon>
        <taxon>Mycobacteriales</taxon>
        <taxon>Corynebacteriaceae</taxon>
        <taxon>Corynebacterium</taxon>
    </lineage>
</organism>
<feature type="region of interest" description="Disordered" evidence="1">
    <location>
        <begin position="1"/>
        <end position="71"/>
    </location>
</feature>
<dbReference type="KEGG" id="cpoy:GP475_02035"/>
<keyword evidence="2" id="KW-0472">Membrane</keyword>
<gene>
    <name evidence="3" type="ORF">GP475_02035</name>
</gene>
<dbReference type="CDD" id="cd12087">
    <property type="entry name" value="TM_EGFR-like"/>
    <property type="match status" value="1"/>
</dbReference>